<protein>
    <submittedName>
        <fullName evidence="1">Uncharacterized protein</fullName>
    </submittedName>
</protein>
<gene>
    <name evidence="1" type="ORF">SAMR0644</name>
</gene>
<accession>A0ACZ9</accession>
<proteinExistence type="predicted"/>
<dbReference type="EMBL" id="AM238664">
    <property type="protein sequence ID" value="CAJ88354.1"/>
    <property type="molecule type" value="Genomic_DNA"/>
</dbReference>
<dbReference type="AlphaFoldDB" id="A0ACZ9"/>
<reference evidence="1" key="2">
    <citation type="journal article" date="2006" name="Mol. Biol. Evol.">
        <title>Evolution of the terminal regions of the Streptomyces linear chromosome.</title>
        <authorList>
            <person name="Choulet F."/>
            <person name="Aigle B."/>
            <person name="Gallois A."/>
            <person name="Mangenot S."/>
            <person name="Gerbaud C."/>
            <person name="Truong C."/>
            <person name="Francou F.X."/>
            <person name="Fourrier C."/>
            <person name="Guerineau M."/>
            <person name="Decaris B."/>
            <person name="Barbe V."/>
            <person name="Pernodet J.L."/>
            <person name="Leblond P."/>
        </authorList>
    </citation>
    <scope>NUCLEOTIDE SEQUENCE</scope>
    <source>
        <strain evidence="1">ATCC 23877</strain>
    </source>
</reference>
<organism evidence="1">
    <name type="scientific">Streptomyces ambofaciens (strain ATCC 23877 / 3486 / DSM 40053 / JCM 4204 / NBRC 12836 / NRRL B-2516)</name>
    <dbReference type="NCBI Taxonomy" id="278992"/>
    <lineage>
        <taxon>Bacteria</taxon>
        <taxon>Bacillati</taxon>
        <taxon>Actinomycetota</taxon>
        <taxon>Actinomycetes</taxon>
        <taxon>Kitasatosporales</taxon>
        <taxon>Streptomycetaceae</taxon>
        <taxon>Streptomyces</taxon>
    </lineage>
</organism>
<reference evidence="1" key="1">
    <citation type="journal article" date="2006" name="Microbiology (Mosc.)">
        <title>Multiple biosynthetic and uptake systems mediate siderophore-dependent iron acquisition in Streptomyces coelicolor A3(2) and Streptomyces ambofaciens ATCC 23877.</title>
        <authorList>
            <person name="Barona-Gomez F."/>
            <person name="Lautru S."/>
            <person name="Francou F.X."/>
            <person name="Leblond P."/>
            <person name="Pernodet J.L."/>
            <person name="Challis G.L."/>
        </authorList>
    </citation>
    <scope>NUCLEOTIDE SEQUENCE</scope>
    <source>
        <strain evidence="1">ATCC 23877</strain>
    </source>
</reference>
<sequence>MRTRARPPRLPRKAHGMTDSHSLEPVATFCGNCDCGCPQLFVDPSAPTERRIVLTDDFGQRVQMSADQFSSLVDEAKQGRLDGIALP</sequence>
<evidence type="ECO:0000313" key="1">
    <source>
        <dbReference type="EMBL" id="CAJ88354.1"/>
    </source>
</evidence>
<name>A0ACZ9_STRA7</name>